<organism evidence="2">
    <name type="scientific">Cyprinus carpio</name>
    <name type="common">Common carp</name>
    <dbReference type="NCBI Taxonomy" id="7962"/>
    <lineage>
        <taxon>Eukaryota</taxon>
        <taxon>Metazoa</taxon>
        <taxon>Chordata</taxon>
        <taxon>Craniata</taxon>
        <taxon>Vertebrata</taxon>
        <taxon>Euteleostomi</taxon>
        <taxon>Actinopterygii</taxon>
        <taxon>Neopterygii</taxon>
        <taxon>Teleostei</taxon>
        <taxon>Ostariophysi</taxon>
        <taxon>Cypriniformes</taxon>
        <taxon>Cyprinidae</taxon>
        <taxon>Cyprininae</taxon>
        <taxon>Cyprinus</taxon>
    </lineage>
</organism>
<dbReference type="KEGG" id="ccar:109058660"/>
<dbReference type="GO" id="GO:0008289">
    <property type="term" value="F:lipid binding"/>
    <property type="evidence" value="ECO:0007669"/>
    <property type="project" value="InterPro"/>
</dbReference>
<evidence type="ECO:0000313" key="2">
    <source>
        <dbReference type="RefSeq" id="XP_042582331.1"/>
    </source>
</evidence>
<dbReference type="PANTHER" id="PTHR11955">
    <property type="entry name" value="FATTY ACID BINDING PROTEIN"/>
    <property type="match status" value="1"/>
</dbReference>
<sequence length="108" mass="12284">MPANYSGTWDIVDNQNCEGYMVALGIDFATRKVASMLKPQKVFEQDGDSFIIKTFTTFRNYSCSFKIGEEFEEITKGLDNRKCQVENTLTQTHTQSQKRVAAKQCVIV</sequence>
<accession>A0A9Q9WFA0</accession>
<dbReference type="Pfam" id="PF00061">
    <property type="entry name" value="Lipocalin"/>
    <property type="match status" value="1"/>
</dbReference>
<dbReference type="InterPro" id="IPR031259">
    <property type="entry name" value="ILBP"/>
</dbReference>
<proteinExistence type="predicted"/>
<name>A0A9Q9WFA0_CYPCA</name>
<feature type="domain" description="Lipocalin/cytosolic fatty-acid binding" evidence="1">
    <location>
        <begin position="6"/>
        <end position="88"/>
    </location>
</feature>
<dbReference type="GeneID" id="109058660"/>
<reference evidence="2" key="1">
    <citation type="submission" date="2025-08" db="UniProtKB">
        <authorList>
            <consortium name="RefSeq"/>
        </authorList>
    </citation>
    <scope>IDENTIFICATION</scope>
    <source>
        <tissue evidence="2">Muscle</tissue>
    </source>
</reference>
<gene>
    <name evidence="2" type="primary">LOC109058660</name>
</gene>
<dbReference type="AlphaFoldDB" id="A0A9Q9WFA0"/>
<protein>
    <submittedName>
        <fullName evidence="2">Retinoid-binding protein 7-like</fullName>
    </submittedName>
</protein>
<evidence type="ECO:0000259" key="1">
    <source>
        <dbReference type="Pfam" id="PF00061"/>
    </source>
</evidence>
<dbReference type="OrthoDB" id="1872155at2759"/>
<dbReference type="RefSeq" id="XP_042582331.1">
    <property type="nucleotide sequence ID" value="XM_042726397.1"/>
</dbReference>
<dbReference type="InterPro" id="IPR000566">
    <property type="entry name" value="Lipocln_cytosolic_FA-bd_dom"/>
</dbReference>
<dbReference type="Proteomes" id="UP001155660">
    <property type="component" value="Chromosome B6"/>
</dbReference>